<gene>
    <name evidence="6" type="ORF">A6R68_21585</name>
</gene>
<comment type="subcellular location">
    <subcellularLocation>
        <location evidence="1">Membrane</location>
        <topology evidence="1">Multi-pass membrane protein</topology>
    </subcellularLocation>
</comment>
<sequence length="73" mass="8517">MHVGELNQKLVEASAQFKRKQGKGTIDVWWLFDDGGLTLLIPYILTLRKKWQDCKLRIYVGGKINRIEEEKIS</sequence>
<evidence type="ECO:0000256" key="1">
    <source>
        <dbReference type="ARBA" id="ARBA00004141"/>
    </source>
</evidence>
<evidence type="ECO:0000256" key="2">
    <source>
        <dbReference type="ARBA" id="ARBA00022692"/>
    </source>
</evidence>
<keyword evidence="7" id="KW-1185">Reference proteome</keyword>
<proteinExistence type="predicted"/>
<keyword evidence="3" id="KW-1133">Transmembrane helix</keyword>
<dbReference type="InterPro" id="IPR018491">
    <property type="entry name" value="SLC12_C"/>
</dbReference>
<keyword evidence="2" id="KW-0812">Transmembrane</keyword>
<dbReference type="GO" id="GO:0055064">
    <property type="term" value="P:chloride ion homeostasis"/>
    <property type="evidence" value="ECO:0007669"/>
    <property type="project" value="TreeGrafter"/>
</dbReference>
<evidence type="ECO:0000256" key="4">
    <source>
        <dbReference type="ARBA" id="ARBA00023136"/>
    </source>
</evidence>
<evidence type="ECO:0000259" key="5">
    <source>
        <dbReference type="Pfam" id="PF03522"/>
    </source>
</evidence>
<dbReference type="GO" id="GO:0055075">
    <property type="term" value="P:potassium ion homeostasis"/>
    <property type="evidence" value="ECO:0007669"/>
    <property type="project" value="TreeGrafter"/>
</dbReference>
<reference evidence="6 7" key="1">
    <citation type="submission" date="2016-06" db="EMBL/GenBank/DDBJ databases">
        <title>The Draft Genome Sequence and Annotation of the Desert Woodrat Neotoma lepida.</title>
        <authorList>
            <person name="Campbell M."/>
            <person name="Oakeson K.F."/>
            <person name="Yandell M."/>
            <person name="Halpert J.R."/>
            <person name="Dearing D."/>
        </authorList>
    </citation>
    <scope>NUCLEOTIDE SEQUENCE [LARGE SCALE GENOMIC DNA]</scope>
    <source>
        <strain evidence="6">417</strain>
        <tissue evidence="6">Liver</tissue>
    </source>
</reference>
<dbReference type="GO" id="GO:0008511">
    <property type="term" value="F:sodium:potassium:chloride symporter activity"/>
    <property type="evidence" value="ECO:0007669"/>
    <property type="project" value="TreeGrafter"/>
</dbReference>
<dbReference type="PANTHER" id="PTHR11827">
    <property type="entry name" value="SOLUTE CARRIER FAMILY 12, CATION COTRANSPORTERS"/>
    <property type="match status" value="1"/>
</dbReference>
<feature type="domain" description="SLC12A transporter C-terminal" evidence="5">
    <location>
        <begin position="6"/>
        <end position="71"/>
    </location>
</feature>
<dbReference type="EMBL" id="LZPO01017429">
    <property type="protein sequence ID" value="OBS80211.1"/>
    <property type="molecule type" value="Genomic_DNA"/>
</dbReference>
<dbReference type="GO" id="GO:1990573">
    <property type="term" value="P:potassium ion import across plasma membrane"/>
    <property type="evidence" value="ECO:0007669"/>
    <property type="project" value="TreeGrafter"/>
</dbReference>
<dbReference type="Proteomes" id="UP000092124">
    <property type="component" value="Unassembled WGS sequence"/>
</dbReference>
<dbReference type="InterPro" id="IPR004842">
    <property type="entry name" value="SLC12A_fam"/>
</dbReference>
<name>A0A1A6HPN0_NEOLE</name>
<evidence type="ECO:0000256" key="3">
    <source>
        <dbReference type="ARBA" id="ARBA00022989"/>
    </source>
</evidence>
<evidence type="ECO:0000313" key="6">
    <source>
        <dbReference type="EMBL" id="OBS80211.1"/>
    </source>
</evidence>
<dbReference type="GO" id="GO:0055078">
    <property type="term" value="P:sodium ion homeostasis"/>
    <property type="evidence" value="ECO:0007669"/>
    <property type="project" value="TreeGrafter"/>
</dbReference>
<evidence type="ECO:0000313" key="7">
    <source>
        <dbReference type="Proteomes" id="UP000092124"/>
    </source>
</evidence>
<comment type="caution">
    <text evidence="6">The sequence shown here is derived from an EMBL/GenBank/DDBJ whole genome shotgun (WGS) entry which is preliminary data.</text>
</comment>
<accession>A0A1A6HPN0</accession>
<dbReference type="OrthoDB" id="2020542at2759"/>
<protein>
    <recommendedName>
        <fullName evidence="5">SLC12A transporter C-terminal domain-containing protein</fullName>
    </recommendedName>
</protein>
<dbReference type="PANTHER" id="PTHR11827:SF93">
    <property type="entry name" value="SOLUTE CARRIER FAMILY 12 MEMBER 1"/>
    <property type="match status" value="1"/>
</dbReference>
<dbReference type="STRING" id="56216.A0A1A6HPN0"/>
<dbReference type="GO" id="GO:0016324">
    <property type="term" value="C:apical plasma membrane"/>
    <property type="evidence" value="ECO:0007669"/>
    <property type="project" value="TreeGrafter"/>
</dbReference>
<organism evidence="6 7">
    <name type="scientific">Neotoma lepida</name>
    <name type="common">Desert woodrat</name>
    <dbReference type="NCBI Taxonomy" id="56216"/>
    <lineage>
        <taxon>Eukaryota</taxon>
        <taxon>Metazoa</taxon>
        <taxon>Chordata</taxon>
        <taxon>Craniata</taxon>
        <taxon>Vertebrata</taxon>
        <taxon>Euteleostomi</taxon>
        <taxon>Mammalia</taxon>
        <taxon>Eutheria</taxon>
        <taxon>Euarchontoglires</taxon>
        <taxon>Glires</taxon>
        <taxon>Rodentia</taxon>
        <taxon>Myomorpha</taxon>
        <taxon>Muroidea</taxon>
        <taxon>Cricetidae</taxon>
        <taxon>Neotominae</taxon>
        <taxon>Neotoma</taxon>
    </lineage>
</organism>
<dbReference type="AlphaFoldDB" id="A0A1A6HPN0"/>
<dbReference type="GO" id="GO:0006884">
    <property type="term" value="P:cell volume homeostasis"/>
    <property type="evidence" value="ECO:0007669"/>
    <property type="project" value="TreeGrafter"/>
</dbReference>
<dbReference type="Pfam" id="PF03522">
    <property type="entry name" value="SLC12"/>
    <property type="match status" value="1"/>
</dbReference>
<keyword evidence="4" id="KW-0472">Membrane</keyword>